<keyword evidence="1" id="KW-0472">Membrane</keyword>
<dbReference type="Gene3D" id="3.40.50.300">
    <property type="entry name" value="P-loop containing nucleotide triphosphate hydrolases"/>
    <property type="match status" value="1"/>
</dbReference>
<feature type="domain" description="Sulfotransferase" evidence="2">
    <location>
        <begin position="77"/>
        <end position="376"/>
    </location>
</feature>
<evidence type="ECO:0000256" key="1">
    <source>
        <dbReference type="SAM" id="Phobius"/>
    </source>
</evidence>
<gene>
    <name evidence="3" type="ORF">RRG08_034843</name>
</gene>
<dbReference type="Proteomes" id="UP001283361">
    <property type="component" value="Unassembled WGS sequence"/>
</dbReference>
<dbReference type="InterPro" id="IPR051135">
    <property type="entry name" value="Gal/GlcNAc/GalNAc_ST"/>
</dbReference>
<feature type="transmembrane region" description="Helical" evidence="1">
    <location>
        <begin position="34"/>
        <end position="52"/>
    </location>
</feature>
<evidence type="ECO:0000313" key="3">
    <source>
        <dbReference type="EMBL" id="KAK3790281.1"/>
    </source>
</evidence>
<dbReference type="AlphaFoldDB" id="A0AAE1ANC8"/>
<reference evidence="3" key="1">
    <citation type="journal article" date="2023" name="G3 (Bethesda)">
        <title>A reference genome for the long-term kleptoplast-retaining sea slug Elysia crispata morphotype clarki.</title>
        <authorList>
            <person name="Eastman K.E."/>
            <person name="Pendleton A.L."/>
            <person name="Shaikh M.A."/>
            <person name="Suttiyut T."/>
            <person name="Ogas R."/>
            <person name="Tomko P."/>
            <person name="Gavelis G."/>
            <person name="Widhalm J.R."/>
            <person name="Wisecaver J.H."/>
        </authorList>
    </citation>
    <scope>NUCLEOTIDE SEQUENCE</scope>
    <source>
        <strain evidence="3">ECLA1</strain>
    </source>
</reference>
<organism evidence="3 4">
    <name type="scientific">Elysia crispata</name>
    <name type="common">lettuce slug</name>
    <dbReference type="NCBI Taxonomy" id="231223"/>
    <lineage>
        <taxon>Eukaryota</taxon>
        <taxon>Metazoa</taxon>
        <taxon>Spiralia</taxon>
        <taxon>Lophotrochozoa</taxon>
        <taxon>Mollusca</taxon>
        <taxon>Gastropoda</taxon>
        <taxon>Heterobranchia</taxon>
        <taxon>Euthyneura</taxon>
        <taxon>Panpulmonata</taxon>
        <taxon>Sacoglossa</taxon>
        <taxon>Placobranchoidea</taxon>
        <taxon>Plakobranchidae</taxon>
        <taxon>Elysia</taxon>
    </lineage>
</organism>
<comment type="caution">
    <text evidence="3">The sequence shown here is derived from an EMBL/GenBank/DDBJ whole genome shotgun (WGS) entry which is preliminary data.</text>
</comment>
<accession>A0AAE1ANC8</accession>
<dbReference type="GO" id="GO:0006790">
    <property type="term" value="P:sulfur compound metabolic process"/>
    <property type="evidence" value="ECO:0007669"/>
    <property type="project" value="TreeGrafter"/>
</dbReference>
<protein>
    <recommendedName>
        <fullName evidence="2">Sulfotransferase domain-containing protein</fullName>
    </recommendedName>
</protein>
<dbReference type="PANTHER" id="PTHR10704:SF44">
    <property type="entry name" value="LD35051P-RELATED"/>
    <property type="match status" value="1"/>
</dbReference>
<dbReference type="GO" id="GO:0001517">
    <property type="term" value="F:N-acetylglucosamine 6-O-sulfotransferase activity"/>
    <property type="evidence" value="ECO:0007669"/>
    <property type="project" value="TreeGrafter"/>
</dbReference>
<dbReference type="InterPro" id="IPR000863">
    <property type="entry name" value="Sulfotransferase_dom"/>
</dbReference>
<dbReference type="InterPro" id="IPR027417">
    <property type="entry name" value="P-loop_NTPase"/>
</dbReference>
<dbReference type="Pfam" id="PF00685">
    <property type="entry name" value="Sulfotransfer_1"/>
    <property type="match status" value="1"/>
</dbReference>
<keyword evidence="1" id="KW-0812">Transmembrane</keyword>
<keyword evidence="4" id="KW-1185">Reference proteome</keyword>
<dbReference type="SUPFAM" id="SSF52540">
    <property type="entry name" value="P-loop containing nucleoside triphosphate hydrolases"/>
    <property type="match status" value="1"/>
</dbReference>
<proteinExistence type="predicted"/>
<name>A0AAE1ANC8_9GAST</name>
<dbReference type="PANTHER" id="PTHR10704">
    <property type="entry name" value="CARBOHYDRATE SULFOTRANSFERASE"/>
    <property type="match status" value="1"/>
</dbReference>
<evidence type="ECO:0000259" key="2">
    <source>
        <dbReference type="Pfam" id="PF00685"/>
    </source>
</evidence>
<dbReference type="GO" id="GO:0006044">
    <property type="term" value="P:N-acetylglucosamine metabolic process"/>
    <property type="evidence" value="ECO:0007669"/>
    <property type="project" value="TreeGrafter"/>
</dbReference>
<dbReference type="EMBL" id="JAWDGP010001550">
    <property type="protein sequence ID" value="KAK3790281.1"/>
    <property type="molecule type" value="Genomic_DNA"/>
</dbReference>
<keyword evidence="1" id="KW-1133">Transmembrane helix</keyword>
<sequence>MDSVDQVASFAKAKLGSVLKEPRCSFKLIKSRKLVLTACVGLVSVLFILHLATHMTFGSVSSLFGKSLAPKNQPRLKILVSSYMRSGSTLCGNILQAHPGVFYVYEPLLYLWDHFVPGKEHYKDLPLRHRTKALWRKSKSVIPPPLNFLSYMFTCNLTTYNLDFLTNVAHSRAFTESGCVKSDGDTNVMNVTEQCANGILERCKDSDAVVQKVVRLTLREGGHLLEQDPSVRLVHLVRDPRGVLLSRMRFNRKTKGEMHKNFSSICHRMTADVKEVKRINEKNWGQILTVRYEDLAHDLLSITSLIYKFVGLEMLPSVKDFLNQMTSRDAQNMHGKIAGKSTFRRNPFKTAYKWRQDLPFSLIQAVDKTCQELYSLLGYVAFHRKDHLRNMRIPAKFHKYGDGLMIASLQ</sequence>
<evidence type="ECO:0000313" key="4">
    <source>
        <dbReference type="Proteomes" id="UP001283361"/>
    </source>
</evidence>